<dbReference type="Proteomes" id="UP001209885">
    <property type="component" value="Unassembled WGS sequence"/>
</dbReference>
<accession>A0ABT3RQ37</accession>
<keyword evidence="3 6" id="KW-0808">Transferase</keyword>
<dbReference type="EC" id="2.4.-.-" evidence="6"/>
<dbReference type="PANTHER" id="PTHR43630:SF1">
    <property type="entry name" value="POLY-BETA-1,6-N-ACETYL-D-GLUCOSAMINE SYNTHASE"/>
    <property type="match status" value="1"/>
</dbReference>
<feature type="transmembrane region" description="Helical" evidence="4">
    <location>
        <begin position="286"/>
        <end position="307"/>
    </location>
</feature>
<evidence type="ECO:0000259" key="5">
    <source>
        <dbReference type="Pfam" id="PF00535"/>
    </source>
</evidence>
<reference evidence="6 7" key="1">
    <citation type="submission" date="2022-11" db="EMBL/GenBank/DDBJ databases">
        <title>The characterization of three novel Bacteroidetes species and genomic analysis of their roles in tidal elemental geochemical cycles.</title>
        <authorList>
            <person name="Ma K."/>
        </authorList>
    </citation>
    <scope>NUCLEOTIDE SEQUENCE [LARGE SCALE GENOMIC DNA]</scope>
    <source>
        <strain evidence="6 7">M17</strain>
    </source>
</reference>
<evidence type="ECO:0000256" key="2">
    <source>
        <dbReference type="ARBA" id="ARBA00022676"/>
    </source>
</evidence>
<dbReference type="EMBL" id="JAPFQN010000004">
    <property type="protein sequence ID" value="MCX2743697.1"/>
    <property type="molecule type" value="Genomic_DNA"/>
</dbReference>
<feature type="transmembrane region" description="Helical" evidence="4">
    <location>
        <begin position="344"/>
        <end position="368"/>
    </location>
</feature>
<feature type="domain" description="Glycosyltransferase 2-like" evidence="5">
    <location>
        <begin position="44"/>
        <end position="155"/>
    </location>
</feature>
<name>A0ABT3RQ37_9BACT</name>
<evidence type="ECO:0000256" key="3">
    <source>
        <dbReference type="ARBA" id="ARBA00022679"/>
    </source>
</evidence>
<gene>
    <name evidence="6" type="ORF">OO013_07465</name>
</gene>
<keyword evidence="7" id="KW-1185">Reference proteome</keyword>
<dbReference type="RefSeq" id="WP_266056096.1">
    <property type="nucleotide sequence ID" value="NZ_JAPFQN010000004.1"/>
</dbReference>
<keyword evidence="4" id="KW-0472">Membrane</keyword>
<dbReference type="InterPro" id="IPR001173">
    <property type="entry name" value="Glyco_trans_2-like"/>
</dbReference>
<evidence type="ECO:0000313" key="7">
    <source>
        <dbReference type="Proteomes" id="UP001209885"/>
    </source>
</evidence>
<dbReference type="InterPro" id="IPR029044">
    <property type="entry name" value="Nucleotide-diphossugar_trans"/>
</dbReference>
<evidence type="ECO:0000256" key="4">
    <source>
        <dbReference type="SAM" id="Phobius"/>
    </source>
</evidence>
<comment type="caution">
    <text evidence="6">The sequence shown here is derived from an EMBL/GenBank/DDBJ whole genome shotgun (WGS) entry which is preliminary data.</text>
</comment>
<dbReference type="Pfam" id="PF00535">
    <property type="entry name" value="Glycos_transf_2"/>
    <property type="match status" value="1"/>
</dbReference>
<keyword evidence="4" id="KW-0812">Transmembrane</keyword>
<evidence type="ECO:0000313" key="6">
    <source>
        <dbReference type="EMBL" id="MCX2743697.1"/>
    </source>
</evidence>
<dbReference type="GO" id="GO:0016757">
    <property type="term" value="F:glycosyltransferase activity"/>
    <property type="evidence" value="ECO:0007669"/>
    <property type="project" value="UniProtKB-KW"/>
</dbReference>
<protein>
    <submittedName>
        <fullName evidence="6">Glycosyltransferase</fullName>
        <ecNumber evidence="6">2.4.-.-</ecNumber>
    </submittedName>
</protein>
<evidence type="ECO:0000256" key="1">
    <source>
        <dbReference type="ARBA" id="ARBA00006739"/>
    </source>
</evidence>
<proteinExistence type="inferred from homology"/>
<feature type="transmembrane region" description="Helical" evidence="4">
    <location>
        <begin position="314"/>
        <end position="332"/>
    </location>
</feature>
<comment type="similarity">
    <text evidence="1">Belongs to the glycosyltransferase 2 family.</text>
</comment>
<dbReference type="PANTHER" id="PTHR43630">
    <property type="entry name" value="POLY-BETA-1,6-N-ACETYL-D-GLUCOSAMINE SYNTHASE"/>
    <property type="match status" value="1"/>
</dbReference>
<sequence>MEMIVYFLTLVVVLLYSIFLFRSLEYIKPTDSGNSISFDAPITLIIPFRNEENNLPELLSCIDRLNINSLNFSVLIVNDHSEDESCRIVSDWVSKTDINAELLNLTSGFGKKEAIKKAVDHSRHGSLIITTDADCTFGPDWLKSMVSKFVGHENTKLIVGPVWMNQQGGMLENFQTYEFAALQGVTMSTLAIGNPVMCNAANLLFEKSVYLSALDEGMKMELVSGDDIFLMQYIHNKYGAEAIAYNFDPHSIVNTEPLNNFKQFYHQRIRWAGKWKTGVQPIGVRLSGGLIFLMYVLLLISLILIVLNFVFYKSLIVLLSLMIKTVAEVVFLKRAFSFFGKSFYFSRILLLAVLYPLYSVFFGMLSLFKGFSWKDRKADNSGVWEMGNPEFSNFDRK</sequence>
<dbReference type="SUPFAM" id="SSF53448">
    <property type="entry name" value="Nucleotide-diphospho-sugar transferases"/>
    <property type="match status" value="1"/>
</dbReference>
<keyword evidence="2 6" id="KW-0328">Glycosyltransferase</keyword>
<keyword evidence="4" id="KW-1133">Transmembrane helix</keyword>
<dbReference type="Gene3D" id="3.90.550.10">
    <property type="entry name" value="Spore Coat Polysaccharide Biosynthesis Protein SpsA, Chain A"/>
    <property type="match status" value="1"/>
</dbReference>
<organism evidence="6 7">
    <name type="scientific">Mangrovivirga halotolerans</name>
    <dbReference type="NCBI Taxonomy" id="2993936"/>
    <lineage>
        <taxon>Bacteria</taxon>
        <taxon>Pseudomonadati</taxon>
        <taxon>Bacteroidota</taxon>
        <taxon>Cytophagia</taxon>
        <taxon>Cytophagales</taxon>
        <taxon>Mangrovivirgaceae</taxon>
        <taxon>Mangrovivirga</taxon>
    </lineage>
</organism>